<name>A0A8B3DJN7_VIBHA</name>
<sequence>MANLGVLRIHKTRRFVACWGEVQLYCVVYDRRCYEMKTKVPIWALLKGSYSVPENRDGRVVKPIHALKHVHQRMMRNSLL</sequence>
<proteinExistence type="predicted"/>
<organism evidence="1 2">
    <name type="scientific">Vibrio harveyi</name>
    <name type="common">Beneckea harveyi</name>
    <dbReference type="NCBI Taxonomy" id="669"/>
    <lineage>
        <taxon>Bacteria</taxon>
        <taxon>Pseudomonadati</taxon>
        <taxon>Pseudomonadota</taxon>
        <taxon>Gammaproteobacteria</taxon>
        <taxon>Vibrionales</taxon>
        <taxon>Vibrionaceae</taxon>
        <taxon>Vibrio</taxon>
    </lineage>
</organism>
<gene>
    <name evidence="1" type="ORF">DS957_011010</name>
</gene>
<accession>A0A8B3DJN7</accession>
<dbReference type="EMBL" id="QOUW02000030">
    <property type="protein sequence ID" value="RIW13485.1"/>
    <property type="molecule type" value="Genomic_DNA"/>
</dbReference>
<protein>
    <submittedName>
        <fullName evidence="1">Uncharacterized protein</fullName>
    </submittedName>
</protein>
<comment type="caution">
    <text evidence="1">The sequence shown here is derived from an EMBL/GenBank/DDBJ whole genome shotgun (WGS) entry which is preliminary data.</text>
</comment>
<dbReference type="Proteomes" id="UP000253437">
    <property type="component" value="Unassembled WGS sequence"/>
</dbReference>
<evidence type="ECO:0000313" key="2">
    <source>
        <dbReference type="Proteomes" id="UP000253437"/>
    </source>
</evidence>
<dbReference type="AlphaFoldDB" id="A0A8B3DJN7"/>
<reference evidence="1 2" key="1">
    <citation type="submission" date="2018-08" db="EMBL/GenBank/DDBJ databases">
        <title>Vibrio harveyi strains pathogenic to white snook Centropomus viridis Lockington (1877) and potential probiotic bacteria.</title>
        <authorList>
            <person name="Soto-Rodriguez S."/>
            <person name="Gomez-Gil B."/>
            <person name="Lozano-Olvera R."/>
        </authorList>
    </citation>
    <scope>NUCLEOTIDE SEQUENCE [LARGE SCALE GENOMIC DNA]</scope>
    <source>
        <strain evidence="1 2">CAIM 1508</strain>
    </source>
</reference>
<evidence type="ECO:0000313" key="1">
    <source>
        <dbReference type="EMBL" id="RIW13485.1"/>
    </source>
</evidence>